<name>A0A8H3GVY5_9AGAM</name>
<dbReference type="Proteomes" id="UP000663853">
    <property type="component" value="Unassembled WGS sequence"/>
</dbReference>
<organism evidence="2 3">
    <name type="scientific">Rhizoctonia solani</name>
    <dbReference type="NCBI Taxonomy" id="456999"/>
    <lineage>
        <taxon>Eukaryota</taxon>
        <taxon>Fungi</taxon>
        <taxon>Dikarya</taxon>
        <taxon>Basidiomycota</taxon>
        <taxon>Agaricomycotina</taxon>
        <taxon>Agaricomycetes</taxon>
        <taxon>Cantharellales</taxon>
        <taxon>Ceratobasidiaceae</taxon>
        <taxon>Rhizoctonia</taxon>
    </lineage>
</organism>
<dbReference type="SUPFAM" id="SSF58104">
    <property type="entry name" value="Methyl-accepting chemotaxis protein (MCP) signaling domain"/>
    <property type="match status" value="1"/>
</dbReference>
<gene>
    <name evidence="2" type="ORF">RDB_LOCUS72061</name>
</gene>
<evidence type="ECO:0008006" key="4">
    <source>
        <dbReference type="Google" id="ProtNLM"/>
    </source>
</evidence>
<comment type="caution">
    <text evidence="2">The sequence shown here is derived from an EMBL/GenBank/DDBJ whole genome shotgun (WGS) entry which is preliminary data.</text>
</comment>
<protein>
    <recommendedName>
        <fullName evidence="4">Laminin domain protein</fullName>
    </recommendedName>
</protein>
<feature type="compositionally biased region" description="Polar residues" evidence="1">
    <location>
        <begin position="171"/>
        <end position="186"/>
    </location>
</feature>
<reference evidence="2" key="1">
    <citation type="submission" date="2021-01" db="EMBL/GenBank/DDBJ databases">
        <authorList>
            <person name="Kaushik A."/>
        </authorList>
    </citation>
    <scope>NUCLEOTIDE SEQUENCE</scope>
    <source>
        <strain evidence="2">AG6-10EEA</strain>
    </source>
</reference>
<evidence type="ECO:0000313" key="3">
    <source>
        <dbReference type="Proteomes" id="UP000663853"/>
    </source>
</evidence>
<dbReference type="AlphaFoldDB" id="A0A8H3GVY5"/>
<feature type="region of interest" description="Disordered" evidence="1">
    <location>
        <begin position="167"/>
        <end position="186"/>
    </location>
</feature>
<sequence>MTDHLGWYPPGQICYPPELPAYYKNVHDLKPIVGVPSDDEVIGIHVVIYAASRISSVPGMHDPYLFMKLSDHLFSIQLARYRSTYSFITFPSDATYTPPVLPAHVSVDLETVSGTPSDKEMIKVQDAVRAYQRFSGVPSMFDQHVNMELSQHLFNIQMARYMRLAGETQPELESQETAKPENSVQQPTNMVEGVALSTNHAGICGDSVGVQQASPSALDTNVCELMERSNQLAERFNVLLERSNELAEQYSQPRNNLNPLMELFKQALGEFTQITERTHQPMQQTDLQAARLNDLFHRFNEMANQFNQPTHHANQFAERAHQLMERSNQLDELLCQPIRQFAERSNQLFEQSAEHSSQLNQAMKRSNELAERLNQILADFHPIKRSNEISERANQLAEQLGQSSKRSNQLAEQANMHTERLGDVMKNINKVLVGVQHAVVRCHKGSTMSTLDCLVNEQGDTTS</sequence>
<accession>A0A8H3GVY5</accession>
<evidence type="ECO:0000313" key="2">
    <source>
        <dbReference type="EMBL" id="CAE6469052.1"/>
    </source>
</evidence>
<proteinExistence type="predicted"/>
<evidence type="ECO:0000256" key="1">
    <source>
        <dbReference type="SAM" id="MobiDB-lite"/>
    </source>
</evidence>
<dbReference type="EMBL" id="CAJMXA010001753">
    <property type="protein sequence ID" value="CAE6469052.1"/>
    <property type="molecule type" value="Genomic_DNA"/>
</dbReference>